<evidence type="ECO:0000256" key="10">
    <source>
        <dbReference type="SAM" id="Phobius"/>
    </source>
</evidence>
<evidence type="ECO:0000256" key="2">
    <source>
        <dbReference type="ARBA" id="ARBA00007727"/>
    </source>
</evidence>
<feature type="domain" description="Trichome birefringence-like C-terminal" evidence="11">
    <location>
        <begin position="291"/>
        <end position="338"/>
    </location>
</feature>
<keyword evidence="7" id="KW-0333">Golgi apparatus</keyword>
<evidence type="ECO:0008006" key="15">
    <source>
        <dbReference type="Google" id="ProtNLM"/>
    </source>
</evidence>
<dbReference type="GO" id="GO:0000139">
    <property type="term" value="C:Golgi membrane"/>
    <property type="evidence" value="ECO:0007669"/>
    <property type="project" value="UniProtKB-SubCell"/>
</dbReference>
<keyword evidence="6 10" id="KW-1133">Transmembrane helix</keyword>
<comment type="caution">
    <text evidence="13">The sequence shown here is derived from an EMBL/GenBank/DDBJ whole genome shotgun (WGS) entry which is preliminary data.</text>
</comment>
<comment type="subcellular location">
    <subcellularLocation>
        <location evidence="1">Golgi apparatus membrane</location>
        <topology evidence="1">Single-pass type II membrane protein</topology>
    </subcellularLocation>
</comment>
<evidence type="ECO:0000256" key="6">
    <source>
        <dbReference type="ARBA" id="ARBA00022989"/>
    </source>
</evidence>
<dbReference type="PANTHER" id="PTHR32285">
    <property type="entry name" value="PROTEIN TRICHOME BIREFRINGENCE-LIKE 9-RELATED"/>
    <property type="match status" value="1"/>
</dbReference>
<evidence type="ECO:0000256" key="1">
    <source>
        <dbReference type="ARBA" id="ARBA00004323"/>
    </source>
</evidence>
<comment type="similarity">
    <text evidence="2">Belongs to the PC-esterase family. TBL subfamily.</text>
</comment>
<dbReference type="Pfam" id="PF13839">
    <property type="entry name" value="PC-Esterase"/>
    <property type="match status" value="2"/>
</dbReference>
<dbReference type="Pfam" id="PF14416">
    <property type="entry name" value="PMR5N"/>
    <property type="match status" value="1"/>
</dbReference>
<dbReference type="PANTHER" id="PTHR32285:SF177">
    <property type="entry name" value="OS01G0217000 PROTEIN"/>
    <property type="match status" value="1"/>
</dbReference>
<evidence type="ECO:0000256" key="5">
    <source>
        <dbReference type="ARBA" id="ARBA00022968"/>
    </source>
</evidence>
<gene>
    <name evidence="13" type="ORF">HU200_066647</name>
</gene>
<evidence type="ECO:0000259" key="12">
    <source>
        <dbReference type="Pfam" id="PF14416"/>
    </source>
</evidence>
<dbReference type="AlphaFoldDB" id="A0A834ZW14"/>
<keyword evidence="4 10" id="KW-0812">Transmembrane</keyword>
<feature type="compositionally biased region" description="Basic and acidic residues" evidence="9">
    <location>
        <begin position="120"/>
        <end position="131"/>
    </location>
</feature>
<evidence type="ECO:0000256" key="4">
    <source>
        <dbReference type="ARBA" id="ARBA00022692"/>
    </source>
</evidence>
<keyword evidence="5" id="KW-0735">Signal-anchor</keyword>
<dbReference type="InterPro" id="IPR026057">
    <property type="entry name" value="TBL_C"/>
</dbReference>
<feature type="region of interest" description="Disordered" evidence="9">
    <location>
        <begin position="72"/>
        <end position="132"/>
    </location>
</feature>
<proteinExistence type="inferred from homology"/>
<evidence type="ECO:0000256" key="8">
    <source>
        <dbReference type="ARBA" id="ARBA00023136"/>
    </source>
</evidence>
<keyword evidence="8 10" id="KW-0472">Membrane</keyword>
<evidence type="ECO:0000313" key="14">
    <source>
        <dbReference type="Proteomes" id="UP000636709"/>
    </source>
</evidence>
<evidence type="ECO:0000313" key="13">
    <source>
        <dbReference type="EMBL" id="KAF8643594.1"/>
    </source>
</evidence>
<keyword evidence="3" id="KW-0808">Transferase</keyword>
<evidence type="ECO:0000256" key="9">
    <source>
        <dbReference type="SAM" id="MobiDB-lite"/>
    </source>
</evidence>
<feature type="transmembrane region" description="Helical" evidence="10">
    <location>
        <begin position="195"/>
        <end position="218"/>
    </location>
</feature>
<dbReference type="InterPro" id="IPR025846">
    <property type="entry name" value="TBL_N"/>
</dbReference>
<keyword evidence="14" id="KW-1185">Reference proteome</keyword>
<protein>
    <recommendedName>
        <fullName evidence="15">Trichome birefringence-like N-terminal domain-containing protein</fullName>
    </recommendedName>
</protein>
<reference evidence="13" key="1">
    <citation type="submission" date="2020-07" db="EMBL/GenBank/DDBJ databases">
        <title>Genome sequence and genetic diversity analysis of an under-domesticated orphan crop, white fonio (Digitaria exilis).</title>
        <authorList>
            <person name="Bennetzen J.L."/>
            <person name="Chen S."/>
            <person name="Ma X."/>
            <person name="Wang X."/>
            <person name="Yssel A.E.J."/>
            <person name="Chaluvadi S.R."/>
            <person name="Johnson M."/>
            <person name="Gangashetty P."/>
            <person name="Hamidou F."/>
            <person name="Sanogo M.D."/>
            <person name="Zwaenepoel A."/>
            <person name="Wallace J."/>
            <person name="Van De Peer Y."/>
            <person name="Van Deynze A."/>
        </authorList>
    </citation>
    <scope>NUCLEOTIDE SEQUENCE</scope>
    <source>
        <tissue evidence="13">Leaves</tissue>
    </source>
</reference>
<organism evidence="13 14">
    <name type="scientific">Digitaria exilis</name>
    <dbReference type="NCBI Taxonomy" id="1010633"/>
    <lineage>
        <taxon>Eukaryota</taxon>
        <taxon>Viridiplantae</taxon>
        <taxon>Streptophyta</taxon>
        <taxon>Embryophyta</taxon>
        <taxon>Tracheophyta</taxon>
        <taxon>Spermatophyta</taxon>
        <taxon>Magnoliopsida</taxon>
        <taxon>Liliopsida</taxon>
        <taxon>Poales</taxon>
        <taxon>Poaceae</taxon>
        <taxon>PACMAD clade</taxon>
        <taxon>Panicoideae</taxon>
        <taxon>Panicodae</taxon>
        <taxon>Paniceae</taxon>
        <taxon>Anthephorinae</taxon>
        <taxon>Digitaria</taxon>
    </lineage>
</organism>
<feature type="domain" description="Trichome birefringence-like C-terminal" evidence="11">
    <location>
        <begin position="537"/>
        <end position="754"/>
    </location>
</feature>
<feature type="compositionally biased region" description="Pro residues" evidence="9">
    <location>
        <begin position="147"/>
        <end position="161"/>
    </location>
</feature>
<dbReference type="GO" id="GO:1990538">
    <property type="term" value="F:xylan O-acetyltransferase activity"/>
    <property type="evidence" value="ECO:0007669"/>
    <property type="project" value="UniProtKB-ARBA"/>
</dbReference>
<feature type="region of interest" description="Disordered" evidence="9">
    <location>
        <begin position="147"/>
        <end position="168"/>
    </location>
</feature>
<accession>A0A834ZW14</accession>
<dbReference type="InterPro" id="IPR029962">
    <property type="entry name" value="TBL"/>
</dbReference>
<dbReference type="EMBL" id="JACEFO010003178">
    <property type="protein sequence ID" value="KAF8643594.1"/>
    <property type="molecule type" value="Genomic_DNA"/>
</dbReference>
<sequence length="760" mass="82155">MTNELIIVVQTTAQSLISLAHKRPCPESKSTLSPDWLAATRNGPAVKRCGAEANHSIVQAAAAVLVMKNEQPATAEDAGGGTGAGGVHDEQPGAKPAALLPSSRSSQAVRPVRPWHKRPPLKEEAEREGRSVRPRALTLAATPCSVPPIGPAITHPPPSPRTSPTYRSHSPVSIPCCIALRSRAAAGMRKVRPGVVWAGALASVLLLAACTAVAAVSITRRQHRASSSASCDAFAAGRWVVDESYPLYDSSRCPFIRDEFACARFGRPDKMYLKYRWQLDPPCAQPRYFVFDGLALLRMWRGKTVMFVGDSLALNQYESLLCMLHAAAPGVRTTLTPASGKIDPSSTVRFEVNLPSWRLCFGRVGEVGRLTHGHHEFPWCAGAGRGLGNLLGWLARSGGRSRSPRLAGPPGPTREVVVAFGPRSLSCQPPTLPCQLEDCSSSELSWAAMAGSLLCRKIQRDMLVVGDNAGTIYWAAGRPCALVLSGRQSLPATENWSGSVRAWTFAGGQLDLDMVIDSAASLAPFSSSGMPTAPLSTDTPGARTFQFSDYNATIVYYLTHYLVDLVPEKSGRVLKLDAIEQASNWLGADVLVFDSWHWWPRSGPTQPWDYIQEGNTVVRDMDRTKAFTKALHTWADWVDANLLHTDTKVFFQGISPSHYKGSDWGASPKKTCMGETVPVNGTGPYPGGPIPQQAVLKSVLAAMAKPVYFLDFTYLSQLRKDAHPTKYDGGVFAGDCTHWCVAGLPDTWNVLFYAALTGQL</sequence>
<dbReference type="Proteomes" id="UP000636709">
    <property type="component" value="Unassembled WGS sequence"/>
</dbReference>
<evidence type="ECO:0000256" key="7">
    <source>
        <dbReference type="ARBA" id="ARBA00023034"/>
    </source>
</evidence>
<name>A0A834ZW14_9POAL</name>
<dbReference type="OrthoDB" id="630188at2759"/>
<evidence type="ECO:0000259" key="11">
    <source>
        <dbReference type="Pfam" id="PF13839"/>
    </source>
</evidence>
<evidence type="ECO:0000256" key="3">
    <source>
        <dbReference type="ARBA" id="ARBA00022679"/>
    </source>
</evidence>
<feature type="domain" description="Trichome birefringence-like N-terminal" evidence="12">
    <location>
        <begin position="230"/>
        <end position="279"/>
    </location>
</feature>